<accession>J3A7H6</accession>
<dbReference type="AlphaFoldDB" id="J3A7H6"/>
<comment type="caution">
    <text evidence="1">The sequence shown here is derived from an EMBL/GenBank/DDBJ whole genome shotgun (WGS) entry which is preliminary data.</text>
</comment>
<protein>
    <submittedName>
        <fullName evidence="1">Uncharacterized protein</fullName>
    </submittedName>
</protein>
<reference evidence="1 2" key="1">
    <citation type="journal article" date="2012" name="J. Bacteriol.">
        <title>Draft Genome Sequence of the Extremely Halophilic Archaeon Halogranum salarium B-1T.</title>
        <authorList>
            <person name="Kim K.K."/>
            <person name="Lee K.C."/>
            <person name="Lee J.S."/>
        </authorList>
    </citation>
    <scope>NUCLEOTIDE SEQUENCE [LARGE SCALE GENOMIC DNA]</scope>
    <source>
        <strain evidence="1 2">B-1</strain>
    </source>
</reference>
<proteinExistence type="predicted"/>
<evidence type="ECO:0000313" key="1">
    <source>
        <dbReference type="EMBL" id="EJN61568.1"/>
    </source>
</evidence>
<name>J3A7H6_9EURY</name>
<sequence length="44" mass="5243">MGRGERFSHRHNKKGNNVQTVWINIDGRRERLPRDVRRFPEGGI</sequence>
<gene>
    <name evidence="1" type="ORF">HSB1_06090</name>
</gene>
<organism evidence="1 2">
    <name type="scientific">Halogranum salarium B-1</name>
    <dbReference type="NCBI Taxonomy" id="1210908"/>
    <lineage>
        <taxon>Archaea</taxon>
        <taxon>Methanobacteriati</taxon>
        <taxon>Methanobacteriota</taxon>
        <taxon>Stenosarchaea group</taxon>
        <taxon>Halobacteria</taxon>
        <taxon>Halobacteriales</taxon>
        <taxon>Haloferacaceae</taxon>
    </lineage>
</organism>
<dbReference type="EMBL" id="ALJD01000002">
    <property type="protein sequence ID" value="EJN61568.1"/>
    <property type="molecule type" value="Genomic_DNA"/>
</dbReference>
<dbReference type="Proteomes" id="UP000007813">
    <property type="component" value="Unassembled WGS sequence"/>
</dbReference>
<evidence type="ECO:0000313" key="2">
    <source>
        <dbReference type="Proteomes" id="UP000007813"/>
    </source>
</evidence>